<keyword evidence="2" id="KW-1185">Reference proteome</keyword>
<dbReference type="Proteomes" id="UP001060085">
    <property type="component" value="Linkage Group LG02"/>
</dbReference>
<proteinExistence type="predicted"/>
<organism evidence="1 2">
    <name type="scientific">Catharanthus roseus</name>
    <name type="common">Madagascar periwinkle</name>
    <name type="synonym">Vinca rosea</name>
    <dbReference type="NCBI Taxonomy" id="4058"/>
    <lineage>
        <taxon>Eukaryota</taxon>
        <taxon>Viridiplantae</taxon>
        <taxon>Streptophyta</taxon>
        <taxon>Embryophyta</taxon>
        <taxon>Tracheophyta</taxon>
        <taxon>Spermatophyta</taxon>
        <taxon>Magnoliopsida</taxon>
        <taxon>eudicotyledons</taxon>
        <taxon>Gunneridae</taxon>
        <taxon>Pentapetalae</taxon>
        <taxon>asterids</taxon>
        <taxon>lamiids</taxon>
        <taxon>Gentianales</taxon>
        <taxon>Apocynaceae</taxon>
        <taxon>Rauvolfioideae</taxon>
        <taxon>Vinceae</taxon>
        <taxon>Catharanthinae</taxon>
        <taxon>Catharanthus</taxon>
    </lineage>
</organism>
<evidence type="ECO:0000313" key="1">
    <source>
        <dbReference type="EMBL" id="KAI5677374.1"/>
    </source>
</evidence>
<protein>
    <submittedName>
        <fullName evidence="1">Uncharacterized protein</fullName>
    </submittedName>
</protein>
<accession>A0ACC0BXF3</accession>
<name>A0ACC0BXF3_CATRO</name>
<reference evidence="2" key="1">
    <citation type="journal article" date="2023" name="Nat. Plants">
        <title>Single-cell RNA sequencing provides a high-resolution roadmap for understanding the multicellular compartmentation of specialized metabolism.</title>
        <authorList>
            <person name="Sun S."/>
            <person name="Shen X."/>
            <person name="Li Y."/>
            <person name="Li Y."/>
            <person name="Wang S."/>
            <person name="Li R."/>
            <person name="Zhang H."/>
            <person name="Shen G."/>
            <person name="Guo B."/>
            <person name="Wei J."/>
            <person name="Xu J."/>
            <person name="St-Pierre B."/>
            <person name="Chen S."/>
            <person name="Sun C."/>
        </authorList>
    </citation>
    <scope>NUCLEOTIDE SEQUENCE [LARGE SCALE GENOMIC DNA]</scope>
</reference>
<gene>
    <name evidence="1" type="ORF">M9H77_08324</name>
</gene>
<comment type="caution">
    <text evidence="1">The sequence shown here is derived from an EMBL/GenBank/DDBJ whole genome shotgun (WGS) entry which is preliminary data.</text>
</comment>
<sequence>MFPNSRQKYMDLKKKKKEEEEHSWTSTPMRTDAERMLKVETRMKKGLQRSLATLSLRRCKKQVEKPGGYRLTRRTARKTVMMLLLVRWFDFTCVVAFLAGIRLAPKLCDQPLQSQTSFNRKFTTACCKVVFTTDVDHELQVCNHDLATPIISHKLTNNDGFSTDMLACWASCSHIFVPFLFQPMFYYLMMSWSESHNLNRMSLLLTYDAGRAGLVNNPIFFTVSSAGDLAVGFLNESSRLKSDVRFLPIHPISAGSHGQSPDLQNEAIRTKFRHLVVNTSQIPYERLIINNRTLITLVKTGYRLLGHLPSLPWGQPQFRVPLDSPLAVHVNTSWATPSRYYVPLQVDPPSKSKTRPRHRKRP</sequence>
<evidence type="ECO:0000313" key="2">
    <source>
        <dbReference type="Proteomes" id="UP001060085"/>
    </source>
</evidence>
<dbReference type="EMBL" id="CM044702">
    <property type="protein sequence ID" value="KAI5677374.1"/>
    <property type="molecule type" value="Genomic_DNA"/>
</dbReference>